<feature type="transmembrane region" description="Helical" evidence="1">
    <location>
        <begin position="315"/>
        <end position="334"/>
    </location>
</feature>
<evidence type="ECO:0000256" key="1">
    <source>
        <dbReference type="SAM" id="Phobius"/>
    </source>
</evidence>
<keyword evidence="1" id="KW-0472">Membrane</keyword>
<sequence>MSITTRMAGASSEEMDSSVTEQIEKQINTISGVDTVSSVSSEGISIVTVQFSLEKDSAVAFQEVQAKVNLALPSLPSSADQPTIQKMAPDSTPVLTFTLTAPGESIRNLTEYADKTLRPQIESVSGVGQATISGGQLRQINITLDPYRLRAYGLTALSVRNALSQQNVEAPGGSLDQGNTHISLQTEGRYRSIEALKSLVVARQDSQPIYLSDLATVTDGEKEASSIARLNGQSTILVQVQKQSGTNTVAVVDQIKERLESVKHLMPAGYSVQITQDQSIFINASVHTLEEHLVLGSLLAALVVLFFLRDWRSTIIAALAIPASIIATFLLMWAKGFTLNTITMLALTLSVGIVIDDAILVLENIVRFIHEKGMSPKEASIAATKEIGLAVLATTLSLVAIFLPVAFMSGIVGRVLTSFGLTMAFAILVSMLVAFTLTPMLTSRWLKAGGTTKKSHALNKNGLAHRIETKYAQLIHWALHHRPVVVIVCIATFLTSVPLIGLVNKEFLSSDDQSQFQVSIQAPTGTSLKATGELLNQVAEDIRKRIPDVRYAVVTVGSDSQGSANKGEIAVRINEIGQRKSKKSAFDIIDQVRKEIVPKYPKDLTITVSAPSAFGGGGAMPAIQYVLTGPDLKVLQKAADDLIAKAKQIPSVTDVSSSSSSGNPSAKIVIDRAKAADLGVSATDLASVVQIVAAGQTVSSYEEGGRRYDISARAQERYRTRVKDLNLFLVPSSKPEGSPVTLDQVTTVEESTAPAAINRLSRSRQVTLSINIKQGASQQDVLNQVDQAYKALHLGDQYQGQPGGMSKELGKTFVAFGTAVALSFIFIYLILAAQFESWVHPFTILVSLPLSVPFGLLALVVTGGSLNLNSLLGLLVLFGVVKKNSILQVDHANQLRAEGLQREDAIVQASQDRLRPILMTTIAFVAGMIPLVISTGVGSTTNRSVGYLIMGGQTLSLLLTLVATPVIYSLMDDLTQSVARLKARLAKSEG</sequence>
<dbReference type="PROSITE" id="PS50156">
    <property type="entry name" value="SSD"/>
    <property type="match status" value="1"/>
</dbReference>
<name>A0A7W9SWK9_ARMRO</name>
<comment type="caution">
    <text evidence="3">The sequence shown here is derived from an EMBL/GenBank/DDBJ whole genome shotgun (WGS) entry which is preliminary data.</text>
</comment>
<dbReference type="GO" id="GO:0005886">
    <property type="term" value="C:plasma membrane"/>
    <property type="evidence" value="ECO:0007669"/>
    <property type="project" value="TreeGrafter"/>
</dbReference>
<dbReference type="GO" id="GO:0042910">
    <property type="term" value="F:xenobiotic transmembrane transporter activity"/>
    <property type="evidence" value="ECO:0007669"/>
    <property type="project" value="TreeGrafter"/>
</dbReference>
<dbReference type="Pfam" id="PF00873">
    <property type="entry name" value="ACR_tran"/>
    <property type="match status" value="1"/>
</dbReference>
<dbReference type="SUPFAM" id="SSF82714">
    <property type="entry name" value="Multidrug efflux transporter AcrB TolC docking domain, DN and DC subdomains"/>
    <property type="match status" value="2"/>
</dbReference>
<feature type="transmembrane region" description="Helical" evidence="1">
    <location>
        <begin position="917"/>
        <end position="939"/>
    </location>
</feature>
<dbReference type="PANTHER" id="PTHR32063">
    <property type="match status" value="1"/>
</dbReference>
<accession>A0A7W9SWK9</accession>
<dbReference type="PRINTS" id="PR00702">
    <property type="entry name" value="ACRIFLAVINRP"/>
</dbReference>
<feature type="transmembrane region" description="Helical" evidence="1">
    <location>
        <begin position="387"/>
        <end position="409"/>
    </location>
</feature>
<dbReference type="AlphaFoldDB" id="A0A7W9SWK9"/>
<feature type="transmembrane region" description="Helical" evidence="1">
    <location>
        <begin position="813"/>
        <end position="835"/>
    </location>
</feature>
<dbReference type="InterPro" id="IPR001036">
    <property type="entry name" value="Acrflvin-R"/>
</dbReference>
<feature type="transmembrane region" description="Helical" evidence="1">
    <location>
        <begin position="346"/>
        <end position="366"/>
    </location>
</feature>
<dbReference type="InterPro" id="IPR027463">
    <property type="entry name" value="AcrB_DN_DC_subdom"/>
</dbReference>
<evidence type="ECO:0000313" key="3">
    <source>
        <dbReference type="EMBL" id="MBB6054021.1"/>
    </source>
</evidence>
<evidence type="ECO:0000313" key="4">
    <source>
        <dbReference type="Proteomes" id="UP000520814"/>
    </source>
</evidence>
<dbReference type="Gene3D" id="1.20.1640.10">
    <property type="entry name" value="Multidrug efflux transporter AcrB transmembrane domain"/>
    <property type="match status" value="2"/>
</dbReference>
<keyword evidence="1" id="KW-0812">Transmembrane</keyword>
<feature type="domain" description="SSD" evidence="2">
    <location>
        <begin position="315"/>
        <end position="444"/>
    </location>
</feature>
<evidence type="ECO:0000259" key="2">
    <source>
        <dbReference type="PROSITE" id="PS50156"/>
    </source>
</evidence>
<dbReference type="Gene3D" id="3.30.70.1320">
    <property type="entry name" value="Multidrug efflux transporter AcrB pore domain like"/>
    <property type="match status" value="1"/>
</dbReference>
<dbReference type="Gene3D" id="3.30.2090.10">
    <property type="entry name" value="Multidrug efflux transporter AcrB TolC docking domain, DN and DC subdomains"/>
    <property type="match status" value="2"/>
</dbReference>
<organism evidence="3 4">
    <name type="scientific">Armatimonas rosea</name>
    <dbReference type="NCBI Taxonomy" id="685828"/>
    <lineage>
        <taxon>Bacteria</taxon>
        <taxon>Bacillati</taxon>
        <taxon>Armatimonadota</taxon>
        <taxon>Armatimonadia</taxon>
        <taxon>Armatimonadales</taxon>
        <taxon>Armatimonadaceae</taxon>
        <taxon>Armatimonas</taxon>
    </lineage>
</organism>
<dbReference type="Gene3D" id="3.30.70.1440">
    <property type="entry name" value="Multidrug efflux transporter AcrB pore domain"/>
    <property type="match status" value="1"/>
</dbReference>
<feature type="transmembrane region" description="Helical" evidence="1">
    <location>
        <begin position="415"/>
        <end position="437"/>
    </location>
</feature>
<keyword evidence="1" id="KW-1133">Transmembrane helix</keyword>
<feature type="transmembrane region" description="Helical" evidence="1">
    <location>
        <begin position="945"/>
        <end position="970"/>
    </location>
</feature>
<keyword evidence="4" id="KW-1185">Reference proteome</keyword>
<proteinExistence type="predicted"/>
<reference evidence="3 4" key="1">
    <citation type="submission" date="2020-08" db="EMBL/GenBank/DDBJ databases">
        <title>Genomic Encyclopedia of Type Strains, Phase IV (KMG-IV): sequencing the most valuable type-strain genomes for metagenomic binning, comparative biology and taxonomic classification.</title>
        <authorList>
            <person name="Goeker M."/>
        </authorList>
    </citation>
    <scope>NUCLEOTIDE SEQUENCE [LARGE SCALE GENOMIC DNA]</scope>
    <source>
        <strain evidence="3 4">DSM 23562</strain>
    </source>
</reference>
<gene>
    <name evidence="3" type="ORF">HNQ39_005868</name>
</gene>
<protein>
    <submittedName>
        <fullName evidence="3">HAE1 family hydrophobic/amphiphilic exporter-1</fullName>
    </submittedName>
</protein>
<dbReference type="PANTHER" id="PTHR32063:SF0">
    <property type="entry name" value="SWARMING MOTILITY PROTEIN SWRC"/>
    <property type="match status" value="1"/>
</dbReference>
<dbReference type="Gene3D" id="3.30.70.1430">
    <property type="entry name" value="Multidrug efflux transporter AcrB pore domain"/>
    <property type="match status" value="2"/>
</dbReference>
<dbReference type="SUPFAM" id="SSF82693">
    <property type="entry name" value="Multidrug efflux transporter AcrB pore domain, PN1, PN2, PC1 and PC2 subdomains"/>
    <property type="match status" value="3"/>
</dbReference>
<dbReference type="Proteomes" id="UP000520814">
    <property type="component" value="Unassembled WGS sequence"/>
</dbReference>
<dbReference type="SUPFAM" id="SSF82866">
    <property type="entry name" value="Multidrug efflux transporter AcrB transmembrane domain"/>
    <property type="match status" value="2"/>
</dbReference>
<feature type="transmembrane region" description="Helical" evidence="1">
    <location>
        <begin position="292"/>
        <end position="308"/>
    </location>
</feature>
<dbReference type="EMBL" id="JACHGW010000012">
    <property type="protein sequence ID" value="MBB6054021.1"/>
    <property type="molecule type" value="Genomic_DNA"/>
</dbReference>
<dbReference type="InterPro" id="IPR000731">
    <property type="entry name" value="SSD"/>
</dbReference>